<dbReference type="Proteomes" id="UP000006728">
    <property type="component" value="Chromosome"/>
</dbReference>
<keyword evidence="2" id="KW-1185">Reference proteome</keyword>
<dbReference type="EMBL" id="AM420293">
    <property type="protein sequence ID" value="CAM03577.1"/>
    <property type="molecule type" value="Genomic_DNA"/>
</dbReference>
<gene>
    <name evidence="1" type="ordered locus">SACE_4308</name>
</gene>
<name>A4FHQ2_SACEN</name>
<evidence type="ECO:0000313" key="1">
    <source>
        <dbReference type="EMBL" id="CAM03577.1"/>
    </source>
</evidence>
<reference evidence="1 2" key="1">
    <citation type="journal article" date="2007" name="Nat. Biotechnol.">
        <title>Complete genome sequence of the erythromycin-producing bacterium Saccharopolyspora erythraea NRRL23338.</title>
        <authorList>
            <person name="Oliynyk M."/>
            <person name="Samborskyy M."/>
            <person name="Lester J.B."/>
            <person name="Mironenko T."/>
            <person name="Scott N."/>
            <person name="Dickens S."/>
            <person name="Haydock S.F."/>
            <person name="Leadlay P.F."/>
        </authorList>
    </citation>
    <scope>NUCLEOTIDE SEQUENCE [LARGE SCALE GENOMIC DNA]</scope>
    <source>
        <strain evidence="2">ATCC 11635 / DSM 40517 / JCM 4748 / NBRC 13426 / NCIMB 8594 / NRRL 2338</strain>
    </source>
</reference>
<accession>A4FHQ2</accession>
<dbReference type="HOGENOM" id="CLU_3316504_0_0_11"/>
<organism evidence="1 2">
    <name type="scientific">Saccharopolyspora erythraea (strain ATCC 11635 / DSM 40517 / JCM 4748 / NBRC 13426 / NCIMB 8594 / NRRL 2338)</name>
    <dbReference type="NCBI Taxonomy" id="405948"/>
    <lineage>
        <taxon>Bacteria</taxon>
        <taxon>Bacillati</taxon>
        <taxon>Actinomycetota</taxon>
        <taxon>Actinomycetes</taxon>
        <taxon>Pseudonocardiales</taxon>
        <taxon>Pseudonocardiaceae</taxon>
        <taxon>Saccharopolyspora</taxon>
    </lineage>
</organism>
<proteinExistence type="predicted"/>
<dbReference type="KEGG" id="sen:SACE_4308"/>
<protein>
    <submittedName>
        <fullName evidence="1">Uncharacterized protein</fullName>
    </submittedName>
</protein>
<dbReference type="AlphaFoldDB" id="A4FHQ2"/>
<sequence>MTTASALALVAVITFLTAHAIVVGIAEIVTALRTGVSRS</sequence>
<evidence type="ECO:0000313" key="2">
    <source>
        <dbReference type="Proteomes" id="UP000006728"/>
    </source>
</evidence>